<feature type="domain" description="Major facilitator superfamily (MFS) profile" evidence="7">
    <location>
        <begin position="51"/>
        <end position="461"/>
    </location>
</feature>
<feature type="transmembrane region" description="Helical" evidence="6">
    <location>
        <begin position="147"/>
        <end position="166"/>
    </location>
</feature>
<evidence type="ECO:0000256" key="2">
    <source>
        <dbReference type="ARBA" id="ARBA00022448"/>
    </source>
</evidence>
<keyword evidence="9" id="KW-1185">Reference proteome</keyword>
<feature type="transmembrane region" description="Helical" evidence="6">
    <location>
        <begin position="47"/>
        <end position="64"/>
    </location>
</feature>
<dbReference type="PANTHER" id="PTHR43791:SF101">
    <property type="entry name" value="HIGH-AFFINITY NICOTINIC ACID TRANSPORTER"/>
    <property type="match status" value="1"/>
</dbReference>
<dbReference type="InterPro" id="IPR020846">
    <property type="entry name" value="MFS_dom"/>
</dbReference>
<dbReference type="FunFam" id="1.20.1250.20:FF:000018">
    <property type="entry name" value="MFS transporter permease"/>
    <property type="match status" value="1"/>
</dbReference>
<accession>A0A427YDC3</accession>
<dbReference type="InterPro" id="IPR011701">
    <property type="entry name" value="MFS"/>
</dbReference>
<evidence type="ECO:0000256" key="5">
    <source>
        <dbReference type="ARBA" id="ARBA00023136"/>
    </source>
</evidence>
<reference evidence="8 9" key="1">
    <citation type="submission" date="2018-11" db="EMBL/GenBank/DDBJ databases">
        <title>Genome sequence of Saitozyma podzolica DSM 27192.</title>
        <authorList>
            <person name="Aliyu H."/>
            <person name="Gorte O."/>
            <person name="Ochsenreither K."/>
        </authorList>
    </citation>
    <scope>NUCLEOTIDE SEQUENCE [LARGE SCALE GENOMIC DNA]</scope>
    <source>
        <strain evidence="8 9">DSM 27192</strain>
    </source>
</reference>
<feature type="transmembrane region" description="Helical" evidence="6">
    <location>
        <begin position="404"/>
        <end position="425"/>
    </location>
</feature>
<keyword evidence="4 6" id="KW-1133">Transmembrane helix</keyword>
<evidence type="ECO:0000259" key="7">
    <source>
        <dbReference type="PROSITE" id="PS50850"/>
    </source>
</evidence>
<sequence>MSYPNEQYAIAVASDDKDISNTVVESTDDVVWTDEDDKLNRSAIRKLDWTLVPLFGFIFMMASLDRSNIGNANLTGFNVDLGLVGNQYGAATSVVYSTYVIFEPIYSVLLKIVSARVMLTASVVCWSAITIGAAFIKNYDQLLMTRVLLGVFEAVCSPCIAIYLTMTYRRNEYVTRQTAIQAMSALSGAFGGLLAYALNNIHAANMHGWRWMYLVEGLISACIVPVIWFVLPNNPSELRWLSPAEKEMFAKRAILNRKYYDARDQFQWSEVRKAYKDWRTYVHAVNHFGIDCTLYSLTTFMPTLCAGLGFTTTIEAQLLTVPVYAIAALTFVTAGILSDKWMRRYPFMMFGLTCNLIGYIILCTAPQVGVRYAGIFIASMGLYIPTALNNLWAADNHGGHFKRATTCGTIVFVGNIAGAVIGFVFPSQTSPRYFKGIYFVLAFTIMSMGCTTILFFGNRYKNAQKDKQIAAGAADDDSLGDENPYYKFTL</sequence>
<dbReference type="EMBL" id="RSCD01000014">
    <property type="protein sequence ID" value="RSH89161.1"/>
    <property type="molecule type" value="Genomic_DNA"/>
</dbReference>
<feature type="transmembrane region" description="Helical" evidence="6">
    <location>
        <begin position="318"/>
        <end position="337"/>
    </location>
</feature>
<feature type="transmembrane region" description="Helical" evidence="6">
    <location>
        <begin position="374"/>
        <end position="392"/>
    </location>
</feature>
<dbReference type="Proteomes" id="UP000279259">
    <property type="component" value="Unassembled WGS sequence"/>
</dbReference>
<keyword evidence="5 6" id="KW-0472">Membrane</keyword>
<feature type="transmembrane region" description="Helical" evidence="6">
    <location>
        <begin position="211"/>
        <end position="231"/>
    </location>
</feature>
<gene>
    <name evidence="8" type="ORF">EHS25_002273</name>
</gene>
<evidence type="ECO:0000256" key="3">
    <source>
        <dbReference type="ARBA" id="ARBA00022692"/>
    </source>
</evidence>
<comment type="subcellular location">
    <subcellularLocation>
        <location evidence="1">Membrane</location>
        <topology evidence="1">Multi-pass membrane protein</topology>
    </subcellularLocation>
</comment>
<dbReference type="FunFam" id="1.20.1250.20:FF:000013">
    <property type="entry name" value="MFS general substrate transporter"/>
    <property type="match status" value="1"/>
</dbReference>
<dbReference type="OrthoDB" id="2985014at2759"/>
<dbReference type="AlphaFoldDB" id="A0A427YDC3"/>
<dbReference type="GO" id="GO:0016020">
    <property type="term" value="C:membrane"/>
    <property type="evidence" value="ECO:0007669"/>
    <property type="project" value="UniProtKB-SubCell"/>
</dbReference>
<evidence type="ECO:0000313" key="9">
    <source>
        <dbReference type="Proteomes" id="UP000279259"/>
    </source>
</evidence>
<proteinExistence type="predicted"/>
<dbReference type="Pfam" id="PF07690">
    <property type="entry name" value="MFS_1"/>
    <property type="match status" value="1"/>
</dbReference>
<comment type="caution">
    <text evidence="8">The sequence shown here is derived from an EMBL/GenBank/DDBJ whole genome shotgun (WGS) entry which is preliminary data.</text>
</comment>
<dbReference type="PANTHER" id="PTHR43791">
    <property type="entry name" value="PERMEASE-RELATED"/>
    <property type="match status" value="1"/>
</dbReference>
<feature type="transmembrane region" description="Helical" evidence="6">
    <location>
        <begin position="178"/>
        <end position="199"/>
    </location>
</feature>
<dbReference type="SUPFAM" id="SSF103473">
    <property type="entry name" value="MFS general substrate transporter"/>
    <property type="match status" value="1"/>
</dbReference>
<dbReference type="InterPro" id="IPR036259">
    <property type="entry name" value="MFS_trans_sf"/>
</dbReference>
<evidence type="ECO:0000313" key="8">
    <source>
        <dbReference type="EMBL" id="RSH89161.1"/>
    </source>
</evidence>
<keyword evidence="3 6" id="KW-0812">Transmembrane</keyword>
<feature type="transmembrane region" description="Helical" evidence="6">
    <location>
        <begin position="113"/>
        <end position="135"/>
    </location>
</feature>
<organism evidence="8 9">
    <name type="scientific">Saitozyma podzolica</name>
    <dbReference type="NCBI Taxonomy" id="1890683"/>
    <lineage>
        <taxon>Eukaryota</taxon>
        <taxon>Fungi</taxon>
        <taxon>Dikarya</taxon>
        <taxon>Basidiomycota</taxon>
        <taxon>Agaricomycotina</taxon>
        <taxon>Tremellomycetes</taxon>
        <taxon>Tremellales</taxon>
        <taxon>Trimorphomycetaceae</taxon>
        <taxon>Saitozyma</taxon>
    </lineage>
</organism>
<evidence type="ECO:0000256" key="6">
    <source>
        <dbReference type="SAM" id="Phobius"/>
    </source>
</evidence>
<name>A0A427YDC3_9TREE</name>
<dbReference type="Gene3D" id="1.20.1250.20">
    <property type="entry name" value="MFS general substrate transporter like domains"/>
    <property type="match status" value="2"/>
</dbReference>
<dbReference type="GO" id="GO:0022857">
    <property type="term" value="F:transmembrane transporter activity"/>
    <property type="evidence" value="ECO:0007669"/>
    <property type="project" value="InterPro"/>
</dbReference>
<evidence type="ECO:0000256" key="1">
    <source>
        <dbReference type="ARBA" id="ARBA00004141"/>
    </source>
</evidence>
<feature type="transmembrane region" description="Helical" evidence="6">
    <location>
        <begin position="349"/>
        <end position="368"/>
    </location>
</feature>
<feature type="transmembrane region" description="Helical" evidence="6">
    <location>
        <begin position="437"/>
        <end position="457"/>
    </location>
</feature>
<keyword evidence="2" id="KW-0813">Transport</keyword>
<protein>
    <recommendedName>
        <fullName evidence="7">Major facilitator superfamily (MFS) profile domain-containing protein</fullName>
    </recommendedName>
</protein>
<dbReference type="PROSITE" id="PS50850">
    <property type="entry name" value="MFS"/>
    <property type="match status" value="1"/>
</dbReference>
<evidence type="ECO:0000256" key="4">
    <source>
        <dbReference type="ARBA" id="ARBA00022989"/>
    </source>
</evidence>